<feature type="domain" description="GHMP kinase C-terminal" evidence="11">
    <location>
        <begin position="201"/>
        <end position="260"/>
    </location>
</feature>
<dbReference type="HAMAP" id="MF_00061">
    <property type="entry name" value="IspE"/>
    <property type="match status" value="1"/>
</dbReference>
<dbReference type="InterPro" id="IPR006204">
    <property type="entry name" value="GHMP_kinase_N_dom"/>
</dbReference>
<evidence type="ECO:0000256" key="7">
    <source>
        <dbReference type="ARBA" id="ARBA00022840"/>
    </source>
</evidence>
<name>F4KME7_PORAD</name>
<keyword evidence="4 9" id="KW-0808">Transferase</keyword>
<evidence type="ECO:0000259" key="11">
    <source>
        <dbReference type="Pfam" id="PF08544"/>
    </source>
</evidence>
<organism evidence="12 13">
    <name type="scientific">Porphyromonas asaccharolytica (strain ATCC 25260 / DSM 20707 / BCRC 10618 / CCUG 7834 / JCM 6326 / LMG 13178 / VPI 4198 / B440)</name>
    <name type="common">Bacteroides asaccharolyticus</name>
    <dbReference type="NCBI Taxonomy" id="879243"/>
    <lineage>
        <taxon>Bacteria</taxon>
        <taxon>Pseudomonadati</taxon>
        <taxon>Bacteroidota</taxon>
        <taxon>Bacteroidia</taxon>
        <taxon>Bacteroidales</taxon>
        <taxon>Porphyromonadaceae</taxon>
        <taxon>Porphyromonas</taxon>
    </lineage>
</organism>
<evidence type="ECO:0000256" key="9">
    <source>
        <dbReference type="HAMAP-Rule" id="MF_00061"/>
    </source>
</evidence>
<comment type="similarity">
    <text evidence="1 9">Belongs to the GHMP kinase family. IspE subfamily.</text>
</comment>
<dbReference type="PANTHER" id="PTHR43527">
    <property type="entry name" value="4-DIPHOSPHOCYTIDYL-2-C-METHYL-D-ERYTHRITOL KINASE, CHLOROPLASTIC"/>
    <property type="match status" value="1"/>
</dbReference>
<sequence length="286" mass="31140">MILHPHAKINLGLRILRRRPDGYHDIESCMLPIGWADQLTVEIAAEATKESYDSYEIAGLAGELPIERNLIYKAVQLLRAQHPEIPPLQLKLEKQIPTEAGLGGGSADAAYTLLAINDLCRLGLSTAELETLAGELGSDCPFFIQSRSVLVTGRGEVLTPLTMPSALLGKWLLVVKPSIGMSTAEAYRQVTRHPEAEGKLAALLEQPIAQWRELIINDFESVVFAHYPELAALRDTLYHHGALYAAMSGSGTALYGIFADNPLSSVSSSPLATHLADLPVWLERLS</sequence>
<comment type="function">
    <text evidence="9">Catalyzes the phosphorylation of the position 2 hydroxy group of 4-diphosphocytidyl-2C-methyl-D-erythritol.</text>
</comment>
<dbReference type="InterPro" id="IPR013750">
    <property type="entry name" value="GHMP_kinase_C_dom"/>
</dbReference>
<comment type="pathway">
    <text evidence="9">Isoprenoid biosynthesis; isopentenyl diphosphate biosynthesis via DXP pathway; isopentenyl diphosphate from 1-deoxy-D-xylulose 5-phosphate: step 3/6.</text>
</comment>
<feature type="binding site" evidence="9">
    <location>
        <begin position="97"/>
        <end position="107"/>
    </location>
    <ligand>
        <name>ATP</name>
        <dbReference type="ChEBI" id="CHEBI:30616"/>
    </ligand>
</feature>
<dbReference type="SUPFAM" id="SSF54211">
    <property type="entry name" value="Ribosomal protein S5 domain 2-like"/>
    <property type="match status" value="1"/>
</dbReference>
<dbReference type="Pfam" id="PF00288">
    <property type="entry name" value="GHMP_kinases_N"/>
    <property type="match status" value="1"/>
</dbReference>
<dbReference type="SUPFAM" id="SSF55060">
    <property type="entry name" value="GHMP Kinase, C-terminal domain"/>
    <property type="match status" value="1"/>
</dbReference>
<feature type="domain" description="GHMP kinase N-terminal" evidence="10">
    <location>
        <begin position="69"/>
        <end position="144"/>
    </location>
</feature>
<evidence type="ECO:0000313" key="13">
    <source>
        <dbReference type="Proteomes" id="UP000006545"/>
    </source>
</evidence>
<dbReference type="Pfam" id="PF08544">
    <property type="entry name" value="GHMP_kinases_C"/>
    <property type="match status" value="1"/>
</dbReference>
<dbReference type="GO" id="GO:0019288">
    <property type="term" value="P:isopentenyl diphosphate biosynthetic process, methylerythritol 4-phosphate pathway"/>
    <property type="evidence" value="ECO:0007669"/>
    <property type="project" value="UniProtKB-UniRule"/>
</dbReference>
<dbReference type="PIRSF" id="PIRSF010376">
    <property type="entry name" value="IspE"/>
    <property type="match status" value="1"/>
</dbReference>
<feature type="active site" evidence="9">
    <location>
        <position position="8"/>
    </location>
</feature>
<evidence type="ECO:0000256" key="2">
    <source>
        <dbReference type="ARBA" id="ARBA00012052"/>
    </source>
</evidence>
<dbReference type="EMBL" id="CP002689">
    <property type="protein sequence ID" value="AEE12266.1"/>
    <property type="molecule type" value="Genomic_DNA"/>
</dbReference>
<dbReference type="GO" id="GO:0016114">
    <property type="term" value="P:terpenoid biosynthetic process"/>
    <property type="evidence" value="ECO:0007669"/>
    <property type="project" value="UniProtKB-UniRule"/>
</dbReference>
<comment type="catalytic activity">
    <reaction evidence="9">
        <text>4-CDP-2-C-methyl-D-erythritol + ATP = 4-CDP-2-C-methyl-D-erythritol 2-phosphate + ADP + H(+)</text>
        <dbReference type="Rhea" id="RHEA:18437"/>
        <dbReference type="ChEBI" id="CHEBI:15378"/>
        <dbReference type="ChEBI" id="CHEBI:30616"/>
        <dbReference type="ChEBI" id="CHEBI:57823"/>
        <dbReference type="ChEBI" id="CHEBI:57919"/>
        <dbReference type="ChEBI" id="CHEBI:456216"/>
        <dbReference type="EC" id="2.7.1.148"/>
    </reaction>
</comment>
<evidence type="ECO:0000256" key="3">
    <source>
        <dbReference type="ARBA" id="ARBA00017473"/>
    </source>
</evidence>
<dbReference type="AlphaFoldDB" id="F4KME7"/>
<dbReference type="PANTHER" id="PTHR43527:SF2">
    <property type="entry name" value="4-DIPHOSPHOCYTIDYL-2-C-METHYL-D-ERYTHRITOL KINASE, CHLOROPLASTIC"/>
    <property type="match status" value="1"/>
</dbReference>
<proteinExistence type="inferred from homology"/>
<evidence type="ECO:0000256" key="1">
    <source>
        <dbReference type="ARBA" id="ARBA00009684"/>
    </source>
</evidence>
<evidence type="ECO:0000256" key="8">
    <source>
        <dbReference type="ARBA" id="ARBA00032554"/>
    </source>
</evidence>
<keyword evidence="13" id="KW-1185">Reference proteome</keyword>
<evidence type="ECO:0000259" key="10">
    <source>
        <dbReference type="Pfam" id="PF00288"/>
    </source>
</evidence>
<keyword evidence="9" id="KW-0414">Isoprene biosynthesis</keyword>
<protein>
    <recommendedName>
        <fullName evidence="3 9">4-diphosphocytidyl-2-C-methyl-D-erythritol kinase</fullName>
        <shortName evidence="9">CMK</shortName>
        <ecNumber evidence="2 9">2.7.1.148</ecNumber>
    </recommendedName>
    <alternativeName>
        <fullName evidence="8 9">4-(cytidine-5'-diphospho)-2-C-methyl-D-erythritol kinase</fullName>
    </alternativeName>
</protein>
<dbReference type="GO" id="GO:0005524">
    <property type="term" value="F:ATP binding"/>
    <property type="evidence" value="ECO:0007669"/>
    <property type="project" value="UniProtKB-UniRule"/>
</dbReference>
<dbReference type="Gene3D" id="3.30.70.890">
    <property type="entry name" value="GHMP kinase, C-terminal domain"/>
    <property type="match status" value="1"/>
</dbReference>
<dbReference type="Gene3D" id="3.30.230.10">
    <property type="match status" value="1"/>
</dbReference>
<dbReference type="InterPro" id="IPR004424">
    <property type="entry name" value="IspE"/>
</dbReference>
<keyword evidence="5 9" id="KW-0547">Nucleotide-binding</keyword>
<evidence type="ECO:0000256" key="4">
    <source>
        <dbReference type="ARBA" id="ARBA00022679"/>
    </source>
</evidence>
<dbReference type="KEGG" id="pah:Poras_0312"/>
<gene>
    <name evidence="9" type="primary">ispE</name>
    <name evidence="12" type="ordered locus">Poras_0312</name>
</gene>
<dbReference type="eggNOG" id="COG1947">
    <property type="taxonomic scope" value="Bacteria"/>
</dbReference>
<dbReference type="STRING" id="879243.Poras_0312"/>
<dbReference type="NCBIfam" id="TIGR00154">
    <property type="entry name" value="ispE"/>
    <property type="match status" value="1"/>
</dbReference>
<accession>F4KME7</accession>
<evidence type="ECO:0000313" key="12">
    <source>
        <dbReference type="EMBL" id="AEE12266.1"/>
    </source>
</evidence>
<dbReference type="Proteomes" id="UP000006545">
    <property type="component" value="Chromosome"/>
</dbReference>
<dbReference type="GO" id="GO:0050515">
    <property type="term" value="F:4-(cytidine 5'-diphospho)-2-C-methyl-D-erythritol kinase activity"/>
    <property type="evidence" value="ECO:0007669"/>
    <property type="project" value="UniProtKB-UniRule"/>
</dbReference>
<dbReference type="EC" id="2.7.1.148" evidence="2 9"/>
<evidence type="ECO:0000256" key="6">
    <source>
        <dbReference type="ARBA" id="ARBA00022777"/>
    </source>
</evidence>
<dbReference type="UniPathway" id="UPA00056">
    <property type="reaction ID" value="UER00094"/>
</dbReference>
<dbReference type="HOGENOM" id="CLU_053057_1_1_10"/>
<dbReference type="RefSeq" id="WP_013759924.1">
    <property type="nucleotide sequence ID" value="NC_015501.1"/>
</dbReference>
<keyword evidence="7 9" id="KW-0067">ATP-binding</keyword>
<evidence type="ECO:0000256" key="5">
    <source>
        <dbReference type="ARBA" id="ARBA00022741"/>
    </source>
</evidence>
<feature type="active site" evidence="9">
    <location>
        <position position="139"/>
    </location>
</feature>
<dbReference type="InterPro" id="IPR036554">
    <property type="entry name" value="GHMP_kinase_C_sf"/>
</dbReference>
<dbReference type="InterPro" id="IPR020568">
    <property type="entry name" value="Ribosomal_Su5_D2-typ_SF"/>
</dbReference>
<dbReference type="InterPro" id="IPR014721">
    <property type="entry name" value="Ribsml_uS5_D2-typ_fold_subgr"/>
</dbReference>
<keyword evidence="6 9" id="KW-0418">Kinase</keyword>
<reference evidence="13" key="1">
    <citation type="submission" date="2011-04" db="EMBL/GenBank/DDBJ databases">
        <title>The complete genome of Porphyromonas asaccharolytica DSM 20707.</title>
        <authorList>
            <person name="Lucas S."/>
            <person name="Han J."/>
            <person name="Lapidus A."/>
            <person name="Bruce D."/>
            <person name="Goodwin L."/>
            <person name="Pitluck S."/>
            <person name="Peters L."/>
            <person name="Kyrpides N."/>
            <person name="Mavromatis K."/>
            <person name="Ivanova N."/>
            <person name="Ovchinnikova G."/>
            <person name="Pagani I."/>
            <person name="Lu M."/>
            <person name="Detter J.C."/>
            <person name="Tapia R."/>
            <person name="Han C."/>
            <person name="Land M."/>
            <person name="Hauser L."/>
            <person name="Markowitz V."/>
            <person name="Cheng J.-F."/>
            <person name="Hugenholtz P."/>
            <person name="Woyke T."/>
            <person name="Wu D."/>
            <person name="Gronow S."/>
            <person name="Wellnitz S."/>
            <person name="Brambilla E."/>
            <person name="Klenk H.-P."/>
            <person name="Eisen J.A."/>
        </authorList>
    </citation>
    <scope>NUCLEOTIDE SEQUENCE [LARGE SCALE GENOMIC DNA]</scope>
    <source>
        <strain evidence="13">ATCC 25260 / DSM 20707 / VPI 4198</strain>
    </source>
</reference>